<evidence type="ECO:0000256" key="1">
    <source>
        <dbReference type="ARBA" id="ARBA00001910"/>
    </source>
</evidence>
<evidence type="ECO:0000256" key="8">
    <source>
        <dbReference type="PROSITE-ProRule" id="PRU01240"/>
    </source>
</evidence>
<gene>
    <name evidence="13" type="ORF">SARC_02449</name>
</gene>
<dbReference type="InterPro" id="IPR050131">
    <property type="entry name" value="Peptidase_S8_subtilisin-like"/>
</dbReference>
<evidence type="ECO:0000256" key="5">
    <source>
        <dbReference type="ARBA" id="ARBA00022670"/>
    </source>
</evidence>
<dbReference type="PROSITE" id="PS51892">
    <property type="entry name" value="SUBTILASE"/>
    <property type="match status" value="1"/>
</dbReference>
<dbReference type="PROSITE" id="PS00138">
    <property type="entry name" value="SUBTILASE_SER"/>
    <property type="match status" value="1"/>
</dbReference>
<feature type="domain" description="Tripeptidyl-peptidase II galactose-binding" evidence="12">
    <location>
        <begin position="691"/>
        <end position="781"/>
    </location>
</feature>
<dbReference type="Gene3D" id="2.60.40.3170">
    <property type="match status" value="1"/>
</dbReference>
<protein>
    <recommendedName>
        <fullName evidence="3">tripeptidyl-peptidase II</fullName>
        <ecNumber evidence="3">3.4.14.10</ecNumber>
    </recommendedName>
</protein>
<name>A0A0L0G8J1_9EUKA</name>
<dbReference type="GeneID" id="25902953"/>
<dbReference type="OrthoDB" id="10256524at2759"/>
<evidence type="ECO:0000259" key="10">
    <source>
        <dbReference type="Pfam" id="PF12580"/>
    </source>
</evidence>
<dbReference type="EC" id="3.4.14.10" evidence="3"/>
<dbReference type="InterPro" id="IPR048384">
    <property type="entry name" value="TPPII_GBD"/>
</dbReference>
<evidence type="ECO:0000256" key="2">
    <source>
        <dbReference type="ARBA" id="ARBA00011073"/>
    </source>
</evidence>
<dbReference type="InterPro" id="IPR046939">
    <property type="entry name" value="TPPII_C_sf"/>
</dbReference>
<evidence type="ECO:0000256" key="4">
    <source>
        <dbReference type="ARBA" id="ARBA00022438"/>
    </source>
</evidence>
<dbReference type="GO" id="GO:0004177">
    <property type="term" value="F:aminopeptidase activity"/>
    <property type="evidence" value="ECO:0007669"/>
    <property type="project" value="UniProtKB-KW"/>
</dbReference>
<keyword evidence="5 8" id="KW-0645">Protease</keyword>
<dbReference type="Proteomes" id="UP000054560">
    <property type="component" value="Unassembled WGS sequence"/>
</dbReference>
<evidence type="ECO:0000313" key="13">
    <source>
        <dbReference type="EMBL" id="KNC85357.1"/>
    </source>
</evidence>
<dbReference type="eggNOG" id="KOG1114">
    <property type="taxonomic scope" value="Eukaryota"/>
</dbReference>
<dbReference type="GO" id="GO:0008240">
    <property type="term" value="F:tripeptidyl-peptidase activity"/>
    <property type="evidence" value="ECO:0007669"/>
    <property type="project" value="UniProtKB-EC"/>
</dbReference>
<organism evidence="13 14">
    <name type="scientific">Sphaeroforma arctica JP610</name>
    <dbReference type="NCBI Taxonomy" id="667725"/>
    <lineage>
        <taxon>Eukaryota</taxon>
        <taxon>Ichthyosporea</taxon>
        <taxon>Ichthyophonida</taxon>
        <taxon>Sphaeroforma</taxon>
    </lineage>
</organism>
<dbReference type="InterPro" id="IPR046940">
    <property type="entry name" value="TPPII_Ig-like_sf"/>
</dbReference>
<dbReference type="PRINTS" id="PR00723">
    <property type="entry name" value="SUBTILISIN"/>
</dbReference>
<dbReference type="InterPro" id="IPR000209">
    <property type="entry name" value="Peptidase_S8/S53_dom"/>
</dbReference>
<keyword evidence="4" id="KW-0031">Aminopeptidase</keyword>
<dbReference type="Gene3D" id="1.25.40.710">
    <property type="match status" value="1"/>
</dbReference>
<dbReference type="InterPro" id="IPR015500">
    <property type="entry name" value="Peptidase_S8_subtilisin-rel"/>
</dbReference>
<accession>A0A0L0G8J1</accession>
<keyword evidence="14" id="KW-1185">Reference proteome</keyword>
<evidence type="ECO:0000256" key="3">
    <source>
        <dbReference type="ARBA" id="ARBA00012462"/>
    </source>
</evidence>
<dbReference type="GO" id="GO:0006508">
    <property type="term" value="P:proteolysis"/>
    <property type="evidence" value="ECO:0007669"/>
    <property type="project" value="UniProtKB-KW"/>
</dbReference>
<dbReference type="InterPro" id="IPR023828">
    <property type="entry name" value="Peptidase_S8_Ser-AS"/>
</dbReference>
<dbReference type="SUPFAM" id="SSF52743">
    <property type="entry name" value="Subtilisin-like"/>
    <property type="match status" value="1"/>
</dbReference>
<dbReference type="InterPro" id="IPR036852">
    <property type="entry name" value="Peptidase_S8/S53_dom_sf"/>
</dbReference>
<dbReference type="Pfam" id="PF21223">
    <property type="entry name" value="TPPII_Ig-like-1"/>
    <property type="match status" value="1"/>
</dbReference>
<proteinExistence type="inferred from homology"/>
<evidence type="ECO:0000313" key="14">
    <source>
        <dbReference type="Proteomes" id="UP000054560"/>
    </source>
</evidence>
<evidence type="ECO:0000259" key="9">
    <source>
        <dbReference type="Pfam" id="PF00082"/>
    </source>
</evidence>
<keyword evidence="7 8" id="KW-0720">Serine protease</keyword>
<evidence type="ECO:0000259" key="11">
    <source>
        <dbReference type="Pfam" id="PF21223"/>
    </source>
</evidence>
<feature type="active site" description="Charge relay system" evidence="8">
    <location>
        <position position="442"/>
    </location>
</feature>
<dbReference type="Gene3D" id="3.40.50.200">
    <property type="entry name" value="Peptidase S8/S53 domain"/>
    <property type="match status" value="2"/>
</dbReference>
<feature type="domain" description="Tripeptidyl peptidase II second Ig-like" evidence="10">
    <location>
        <begin position="817"/>
        <end position="1006"/>
    </location>
</feature>
<comment type="similarity">
    <text evidence="2 8">Belongs to the peptidase S8 family.</text>
</comment>
<reference evidence="13 14" key="1">
    <citation type="submission" date="2011-02" db="EMBL/GenBank/DDBJ databases">
        <title>The Genome Sequence of Sphaeroforma arctica JP610.</title>
        <authorList>
            <consortium name="The Broad Institute Genome Sequencing Platform"/>
            <person name="Russ C."/>
            <person name="Cuomo C."/>
            <person name="Young S.K."/>
            <person name="Zeng Q."/>
            <person name="Gargeya S."/>
            <person name="Alvarado L."/>
            <person name="Berlin A."/>
            <person name="Chapman S.B."/>
            <person name="Chen Z."/>
            <person name="Freedman E."/>
            <person name="Gellesch M."/>
            <person name="Goldberg J."/>
            <person name="Griggs A."/>
            <person name="Gujja S."/>
            <person name="Heilman E."/>
            <person name="Heiman D."/>
            <person name="Howarth C."/>
            <person name="Mehta T."/>
            <person name="Neiman D."/>
            <person name="Pearson M."/>
            <person name="Roberts A."/>
            <person name="Saif S."/>
            <person name="Shea T."/>
            <person name="Shenoy N."/>
            <person name="Sisk P."/>
            <person name="Stolte C."/>
            <person name="Sykes S."/>
            <person name="White J."/>
            <person name="Yandava C."/>
            <person name="Burger G."/>
            <person name="Gray M.W."/>
            <person name="Holland P.W.H."/>
            <person name="King N."/>
            <person name="Lang F.B.F."/>
            <person name="Roger A.J."/>
            <person name="Ruiz-Trillo I."/>
            <person name="Haas B."/>
            <person name="Nusbaum C."/>
            <person name="Birren B."/>
        </authorList>
    </citation>
    <scope>NUCLEOTIDE SEQUENCE [LARGE SCALE GENOMIC DNA]</scope>
    <source>
        <strain evidence="13 14">JP610</strain>
    </source>
</reference>
<evidence type="ECO:0000256" key="7">
    <source>
        <dbReference type="ARBA" id="ARBA00022825"/>
    </source>
</evidence>
<dbReference type="STRING" id="667725.A0A0L0G8J1"/>
<dbReference type="Pfam" id="PF12580">
    <property type="entry name" value="TPPII"/>
    <property type="match status" value="1"/>
</dbReference>
<dbReference type="EMBL" id="KQ241706">
    <property type="protein sequence ID" value="KNC85357.1"/>
    <property type="molecule type" value="Genomic_DNA"/>
</dbReference>
<dbReference type="PANTHER" id="PTHR43806">
    <property type="entry name" value="PEPTIDASE S8"/>
    <property type="match status" value="1"/>
</dbReference>
<keyword evidence="6 8" id="KW-0378">Hydrolase</keyword>
<dbReference type="InterPro" id="IPR022398">
    <property type="entry name" value="Peptidase_S8_His-AS"/>
</dbReference>
<comment type="catalytic activity">
    <reaction evidence="1">
        <text>Release of an N-terminal tripeptide from a polypeptide.</text>
        <dbReference type="EC" id="3.4.14.10"/>
    </reaction>
</comment>
<dbReference type="GO" id="GO:0004252">
    <property type="term" value="F:serine-type endopeptidase activity"/>
    <property type="evidence" value="ECO:0007669"/>
    <property type="project" value="UniProtKB-UniRule"/>
</dbReference>
<dbReference type="Pfam" id="PF00082">
    <property type="entry name" value="Peptidase_S8"/>
    <property type="match status" value="1"/>
</dbReference>
<dbReference type="InterPro" id="IPR048383">
    <property type="entry name" value="TPPII_Ig-like-1"/>
</dbReference>
<feature type="domain" description="Tripeptidyl-peptidase II first Ig-like" evidence="11">
    <location>
        <begin position="539"/>
        <end position="649"/>
    </location>
</feature>
<dbReference type="PROSITE" id="PS00137">
    <property type="entry name" value="SUBTILASE_HIS"/>
    <property type="match status" value="1"/>
</dbReference>
<dbReference type="Pfam" id="PF21316">
    <property type="entry name" value="TPPII_GBD"/>
    <property type="match status" value="1"/>
</dbReference>
<dbReference type="RefSeq" id="XP_014159259.1">
    <property type="nucleotide sequence ID" value="XM_014303784.1"/>
</dbReference>
<dbReference type="PANTHER" id="PTHR43806:SF14">
    <property type="entry name" value="TRIPEPTIDYL-PEPTIDASE 2"/>
    <property type="match status" value="1"/>
</dbReference>
<feature type="active site" description="Charge relay system" evidence="8">
    <location>
        <position position="256"/>
    </location>
</feature>
<feature type="domain" description="Peptidase S8/S53" evidence="9">
    <location>
        <begin position="19"/>
        <end position="493"/>
    </location>
</feature>
<sequence length="1311" mass="143883">MYDEIGCSRFLQQNPSYDGRGVVVAVFDTGVDPAAAGLQTTTDGKPKVIDIIDPTGSSDVDTSKVAKVDADGNLSLLSGRTMIVPECWKTTSETEFHIGIKRVYELCPEVLKKRLRREAKEDFEMKHNPILTQAVQDMHEWDSKHPNKTPLNAEERKTKANFADAKETLEGIAKEYQDCGPVVDCILFAAPSDSEGKWLCCVVQPTCMSLEDAKLMLEYRYRQEYGRLSEASMVNYSFNVYCEGDVLSVVTTSGAHGTHVASILAAHHPDNPKTNGIAPGAQIISIKIGDTRLNGMETGTGVARGWVETILKKADLVNMSYGEDAAVCNHGYITELANHAVRENDIVFVTSAGNSGPALSSVTAPGGTTSECISVGACVSQPMVDAEYCMAGSIDAPTQYTWSSRGPATNGSAGVTLSAPGGAVASVPNFTLNCSQLMNGTSMASPNACGGVALLLSALKQKKALYTPQAIKSCLVATCEPIKGVESHAQGAGIMQVDRALKAFCGAPLSKMDQNAWAGYTSPSRQCGYDISCNYHGHPSRGGIYLRETYETSPATTTCAITVKPFFSKKICNTLKVDFELKLMLECEADWVAPPNHVVLNSTGRVFNIEVDMDKARAMNLPGTYATTVYAYDSDEASGLPLFSIPVTIMIPYASTESQHIVSQQSNRNSRIDADVQQSEKVDYTFNDIAYTPAHMERHVFSVPSGATWADVTVTVTSGTPGSSKVFILHAQQLHAQAGHSTSEYKTRLPVKEGIPLVRSFRVIGGSTLELCVAQFWNSLGDCLVSTHIEFHGIMPNLECVALHGDDEVVRVDAFCKLRPETLDPTVVLKDIRQHFRPKTTTLRPLPIEPRNTMPHKGPVYELLLQYEFNQEESESSQVTPRFPLLNGTLYESVFQQQLCVILDKKNRVHVWSDAFPSKCKLPKGEYIARLQVCSYDLAQLERLRNMLLVLETKLQKDIPLDVYPTFEKAVVKSSNHKFKKRSILKGQTVPVFITPPPADKLPKWAKAGDTLVGTVTYGKQCDTAGCGKRPRGWSLVVHVAPVIVKENPSKDSPKIDAEPLEAPLDDFSLSVLKYKVKLLPGEYKKDQDKATTIYKDLQERHPTHLPLYAAWLECLDAAPYKSIEAICLPTPEDCEWSNGITISSEIRQATINCATELISQIDQTALAAYNGIQQDPDAADKKKMATQKTLLIDALYRKARAYAAAHSDAENLAAQFTETYEQLCKWVGDKDKAATRRDTLELVDHVLHQRYGSAVKLAIKVLKYSVDGDVGRLLSDYIRDVLSLKLGWSHLQEQNAQAVFRNLPTSMPLM</sequence>
<feature type="active site" description="Charge relay system" evidence="8">
    <location>
        <position position="28"/>
    </location>
</feature>
<evidence type="ECO:0000256" key="6">
    <source>
        <dbReference type="ARBA" id="ARBA00022801"/>
    </source>
</evidence>
<dbReference type="InterPro" id="IPR022229">
    <property type="entry name" value="TPPII_Ig-like-2"/>
</dbReference>
<dbReference type="GO" id="GO:0005829">
    <property type="term" value="C:cytosol"/>
    <property type="evidence" value="ECO:0007669"/>
    <property type="project" value="TreeGrafter"/>
</dbReference>
<evidence type="ECO:0000259" key="12">
    <source>
        <dbReference type="Pfam" id="PF21316"/>
    </source>
</evidence>